<feature type="transmembrane region" description="Helical" evidence="6">
    <location>
        <begin position="12"/>
        <end position="30"/>
    </location>
</feature>
<dbReference type="AlphaFoldDB" id="A0AAN4Z5B1"/>
<evidence type="ECO:0000313" key="8">
    <source>
        <dbReference type="Proteomes" id="UP001328107"/>
    </source>
</evidence>
<feature type="transmembrane region" description="Helical" evidence="6">
    <location>
        <begin position="42"/>
        <end position="60"/>
    </location>
</feature>
<dbReference type="EMBL" id="BTRK01000002">
    <property type="protein sequence ID" value="GMR34613.1"/>
    <property type="molecule type" value="Genomic_DNA"/>
</dbReference>
<comment type="caution">
    <text evidence="6">Lacks conserved residue(s) required for the propagation of feature annotation.</text>
</comment>
<organism evidence="7 8">
    <name type="scientific">Pristionchus mayeri</name>
    <dbReference type="NCBI Taxonomy" id="1317129"/>
    <lineage>
        <taxon>Eukaryota</taxon>
        <taxon>Metazoa</taxon>
        <taxon>Ecdysozoa</taxon>
        <taxon>Nematoda</taxon>
        <taxon>Chromadorea</taxon>
        <taxon>Rhabditida</taxon>
        <taxon>Rhabditina</taxon>
        <taxon>Diplogasteromorpha</taxon>
        <taxon>Diplogasteroidea</taxon>
        <taxon>Neodiplogasteridae</taxon>
        <taxon>Pristionchus</taxon>
    </lineage>
</organism>
<reference evidence="8" key="1">
    <citation type="submission" date="2022-10" db="EMBL/GenBank/DDBJ databases">
        <title>Genome assembly of Pristionchus species.</title>
        <authorList>
            <person name="Yoshida K."/>
            <person name="Sommer R.J."/>
        </authorList>
    </citation>
    <scope>NUCLEOTIDE SEQUENCE [LARGE SCALE GENOMIC DNA]</scope>
    <source>
        <strain evidence="8">RS5460</strain>
    </source>
</reference>
<sequence>VLNGASMFSYTLGKFLIVVYRFLVLTNISTSSDVWSSSTTTILICCQLVIPFLAHLYFAFAPVYFANGRFTGFDNSSGPIYRGTVGVFYAVFSFLGIALNIAAYMKLRKLVLNAYKQQRMFFAYTITCSATHLLFAFHHIVWAYSFFTNDKDFLNTVRYGVRPYVYDITTFLDPIMLVLLSKQVRVAFSKYNLVRSTGIASSSVRY</sequence>
<dbReference type="PANTHER" id="PTHR31552:SF31">
    <property type="entry name" value="SERPENTINE RECEPTOR CLASS GAMMA"/>
    <property type="match status" value="1"/>
</dbReference>
<gene>
    <name evidence="7" type="ORF">PMAYCL1PPCAC_04808</name>
</gene>
<comment type="caution">
    <text evidence="7">The sequence shown here is derived from an EMBL/GenBank/DDBJ whole genome shotgun (WGS) entry which is preliminary data.</text>
</comment>
<evidence type="ECO:0000256" key="4">
    <source>
        <dbReference type="ARBA" id="ARBA00022989"/>
    </source>
</evidence>
<dbReference type="PANTHER" id="PTHR31552">
    <property type="entry name" value="SERPENTINE RECEPTOR CLASS GAMMA"/>
    <property type="match status" value="1"/>
</dbReference>
<accession>A0AAN4Z5B1</accession>
<feature type="transmembrane region" description="Helical" evidence="6">
    <location>
        <begin position="121"/>
        <end position="144"/>
    </location>
</feature>
<protein>
    <recommendedName>
        <fullName evidence="6">Serpentine receptor class gamma</fullName>
    </recommendedName>
</protein>
<comment type="similarity">
    <text evidence="2 6">Belongs to the nematode receptor-like protein srg family.</text>
</comment>
<keyword evidence="8" id="KW-1185">Reference proteome</keyword>
<name>A0AAN4Z5B1_9BILA</name>
<evidence type="ECO:0000313" key="7">
    <source>
        <dbReference type="EMBL" id="GMR34613.1"/>
    </source>
</evidence>
<evidence type="ECO:0000256" key="5">
    <source>
        <dbReference type="ARBA" id="ARBA00023136"/>
    </source>
</evidence>
<feature type="transmembrane region" description="Helical" evidence="6">
    <location>
        <begin position="80"/>
        <end position="101"/>
    </location>
</feature>
<dbReference type="GO" id="GO:0007606">
    <property type="term" value="P:sensory perception of chemical stimulus"/>
    <property type="evidence" value="ECO:0007669"/>
    <property type="project" value="UniProtKB-UniRule"/>
</dbReference>
<evidence type="ECO:0000256" key="3">
    <source>
        <dbReference type="ARBA" id="ARBA00022692"/>
    </source>
</evidence>
<dbReference type="GO" id="GO:0004888">
    <property type="term" value="F:transmembrane signaling receptor activity"/>
    <property type="evidence" value="ECO:0007669"/>
    <property type="project" value="InterPro"/>
</dbReference>
<comment type="subcellular location">
    <subcellularLocation>
        <location evidence="1">Membrane</location>
        <topology evidence="1">Multi-pass membrane protein</topology>
    </subcellularLocation>
</comment>
<evidence type="ECO:0000256" key="2">
    <source>
        <dbReference type="ARBA" id="ARBA00005692"/>
    </source>
</evidence>
<dbReference type="Proteomes" id="UP001328107">
    <property type="component" value="Unassembled WGS sequence"/>
</dbReference>
<feature type="transmembrane region" description="Helical" evidence="6">
    <location>
        <begin position="164"/>
        <end position="181"/>
    </location>
</feature>
<evidence type="ECO:0000256" key="6">
    <source>
        <dbReference type="RuleBase" id="RU280813"/>
    </source>
</evidence>
<keyword evidence="5 6" id="KW-0472">Membrane</keyword>
<proteinExistence type="inferred from homology"/>
<keyword evidence="3 6" id="KW-0812">Transmembrane</keyword>
<feature type="non-terminal residue" evidence="7">
    <location>
        <position position="1"/>
    </location>
</feature>
<keyword evidence="4 6" id="KW-1133">Transmembrane helix</keyword>
<dbReference type="Pfam" id="PF02118">
    <property type="entry name" value="Srg"/>
    <property type="match status" value="1"/>
</dbReference>
<dbReference type="GO" id="GO:0016020">
    <property type="term" value="C:membrane"/>
    <property type="evidence" value="ECO:0007669"/>
    <property type="project" value="UniProtKB-SubCell"/>
</dbReference>
<evidence type="ECO:0000256" key="1">
    <source>
        <dbReference type="ARBA" id="ARBA00004141"/>
    </source>
</evidence>
<dbReference type="InterPro" id="IPR000609">
    <property type="entry name" value="7TM_GPCR_serpentine_rcpt_Srg"/>
</dbReference>